<evidence type="ECO:0000313" key="2">
    <source>
        <dbReference type="EMBL" id="GAX80169.1"/>
    </source>
</evidence>
<dbReference type="EMBL" id="BEGY01000049">
    <property type="protein sequence ID" value="GAX80169.1"/>
    <property type="molecule type" value="Genomic_DNA"/>
</dbReference>
<keyword evidence="1" id="KW-0472">Membrane</keyword>
<keyword evidence="1" id="KW-1133">Transmembrane helix</keyword>
<evidence type="ECO:0000256" key="1">
    <source>
        <dbReference type="SAM" id="Phobius"/>
    </source>
</evidence>
<proteinExistence type="predicted"/>
<reference evidence="2 3" key="1">
    <citation type="submission" date="2017-08" db="EMBL/GenBank/DDBJ databases">
        <title>Acidophilic green algal genome provides insights into adaptation to an acidic environment.</title>
        <authorList>
            <person name="Hirooka S."/>
            <person name="Hirose Y."/>
            <person name="Kanesaki Y."/>
            <person name="Higuchi S."/>
            <person name="Fujiwara T."/>
            <person name="Onuma R."/>
            <person name="Era A."/>
            <person name="Ohbayashi R."/>
            <person name="Uzuka A."/>
            <person name="Nozaki H."/>
            <person name="Yoshikawa H."/>
            <person name="Miyagishima S.Y."/>
        </authorList>
    </citation>
    <scope>NUCLEOTIDE SEQUENCE [LARGE SCALE GENOMIC DNA]</scope>
    <source>
        <strain evidence="2 3">NIES-2499</strain>
    </source>
</reference>
<organism evidence="2 3">
    <name type="scientific">Chlamydomonas eustigma</name>
    <dbReference type="NCBI Taxonomy" id="1157962"/>
    <lineage>
        <taxon>Eukaryota</taxon>
        <taxon>Viridiplantae</taxon>
        <taxon>Chlorophyta</taxon>
        <taxon>core chlorophytes</taxon>
        <taxon>Chlorophyceae</taxon>
        <taxon>CS clade</taxon>
        <taxon>Chlamydomonadales</taxon>
        <taxon>Chlamydomonadaceae</taxon>
        <taxon>Chlamydomonas</taxon>
    </lineage>
</organism>
<keyword evidence="1" id="KW-0812">Transmembrane</keyword>
<name>A0A250XBA1_9CHLO</name>
<protein>
    <submittedName>
        <fullName evidence="2">Uncharacterized protein</fullName>
    </submittedName>
</protein>
<sequence length="104" mass="11518">MAACWSLLKTHAHTHPTRASNVKLSSGAINNLKFCLLGFESYNGVRKMWKSPRIDITIYTDAAAKTLKNLGGWAGWTGTLMAPSILLKTFVLNILVESIQLRRS</sequence>
<dbReference type="AlphaFoldDB" id="A0A250XBA1"/>
<gene>
    <name evidence="2" type="ORF">CEUSTIGMA_g7607.t1</name>
</gene>
<keyword evidence="3" id="KW-1185">Reference proteome</keyword>
<accession>A0A250XBA1</accession>
<dbReference type="Proteomes" id="UP000232323">
    <property type="component" value="Unassembled WGS sequence"/>
</dbReference>
<evidence type="ECO:0000313" key="3">
    <source>
        <dbReference type="Proteomes" id="UP000232323"/>
    </source>
</evidence>
<feature type="transmembrane region" description="Helical" evidence="1">
    <location>
        <begin position="73"/>
        <end position="96"/>
    </location>
</feature>
<comment type="caution">
    <text evidence="2">The sequence shown here is derived from an EMBL/GenBank/DDBJ whole genome shotgun (WGS) entry which is preliminary data.</text>
</comment>